<dbReference type="InterPro" id="IPR006259">
    <property type="entry name" value="Adenyl_kin_sub"/>
</dbReference>
<organism evidence="6">
    <name type="scientific">Vannella robusta</name>
    <dbReference type="NCBI Taxonomy" id="1487602"/>
    <lineage>
        <taxon>Eukaryota</taxon>
        <taxon>Amoebozoa</taxon>
        <taxon>Discosea</taxon>
        <taxon>Flabellinia</taxon>
        <taxon>Vannellidae</taxon>
        <taxon>Vannella</taxon>
    </lineage>
</organism>
<dbReference type="PROSITE" id="PS00113">
    <property type="entry name" value="ADENYLATE_KINASE"/>
    <property type="match status" value="1"/>
</dbReference>
<evidence type="ECO:0000256" key="2">
    <source>
        <dbReference type="ARBA" id="ARBA00022741"/>
    </source>
</evidence>
<dbReference type="PRINTS" id="PR00094">
    <property type="entry name" value="ADENYLTKNASE"/>
</dbReference>
<dbReference type="EMBL" id="HBKP01007133">
    <property type="protein sequence ID" value="CAE2210858.1"/>
    <property type="molecule type" value="Transcribed_RNA"/>
</dbReference>
<evidence type="ECO:0000256" key="4">
    <source>
        <dbReference type="RuleBase" id="RU003330"/>
    </source>
</evidence>
<dbReference type="InterPro" id="IPR027417">
    <property type="entry name" value="P-loop_NTPase"/>
</dbReference>
<dbReference type="NCBIfam" id="TIGR01351">
    <property type="entry name" value="adk"/>
    <property type="match status" value="1"/>
</dbReference>
<dbReference type="SUPFAM" id="SSF52540">
    <property type="entry name" value="P-loop containing nucleoside triphosphate hydrolases"/>
    <property type="match status" value="1"/>
</dbReference>
<dbReference type="Pfam" id="PF05191">
    <property type="entry name" value="ADK_lid"/>
    <property type="match status" value="1"/>
</dbReference>
<evidence type="ECO:0000259" key="5">
    <source>
        <dbReference type="Pfam" id="PF05191"/>
    </source>
</evidence>
<comment type="similarity">
    <text evidence="4">Belongs to the adenylate kinase family.</text>
</comment>
<gene>
    <name evidence="6" type="ORF">VSP0166_LOCUS5153</name>
</gene>
<sequence>MLRAAIASGSELGKQVKPILASGGLVSDDLMVPLVGEAVTQPECEDGFILDGFPRTLEQAKRLDKVLESTKNKQVDYVFEFKIDDEQVLGRILGRLLHKPSGRTYHEMFKPPKVPMTDDVTGEPLIRRSDDNEESLKKRLVGYHTWTVPVVSFYDAQKKLTTIDATLSPKAVFEQIKSAMKE</sequence>
<accession>A0A7S4MAQ3</accession>
<name>A0A7S4MAQ3_9EUKA</name>
<dbReference type="PANTHER" id="PTHR23359">
    <property type="entry name" value="NUCLEOTIDE KINASE"/>
    <property type="match status" value="1"/>
</dbReference>
<dbReference type="InterPro" id="IPR000850">
    <property type="entry name" value="Adenylat/UMP-CMP_kin"/>
</dbReference>
<evidence type="ECO:0000256" key="3">
    <source>
        <dbReference type="ARBA" id="ARBA00022777"/>
    </source>
</evidence>
<dbReference type="AlphaFoldDB" id="A0A7S4MAQ3"/>
<dbReference type="GO" id="GO:0004017">
    <property type="term" value="F:AMP kinase activity"/>
    <property type="evidence" value="ECO:0007669"/>
    <property type="project" value="InterPro"/>
</dbReference>
<dbReference type="InterPro" id="IPR007862">
    <property type="entry name" value="Adenylate_kinase_lid-dom"/>
</dbReference>
<feature type="domain" description="Adenylate kinase active site lid" evidence="5">
    <location>
        <begin position="95"/>
        <end position="130"/>
    </location>
</feature>
<dbReference type="GO" id="GO:0005524">
    <property type="term" value="F:ATP binding"/>
    <property type="evidence" value="ECO:0007669"/>
    <property type="project" value="InterPro"/>
</dbReference>
<keyword evidence="1 4" id="KW-0808">Transferase</keyword>
<evidence type="ECO:0000313" key="6">
    <source>
        <dbReference type="EMBL" id="CAE2210858.1"/>
    </source>
</evidence>
<evidence type="ECO:0000256" key="1">
    <source>
        <dbReference type="ARBA" id="ARBA00022679"/>
    </source>
</evidence>
<dbReference type="FunFam" id="3.40.50.300:FF:000106">
    <property type="entry name" value="Adenylate kinase mitochondrial"/>
    <property type="match status" value="1"/>
</dbReference>
<proteinExistence type="inferred from homology"/>
<dbReference type="HAMAP" id="MF_00235">
    <property type="entry name" value="Adenylate_kinase_Adk"/>
    <property type="match status" value="1"/>
</dbReference>
<reference evidence="6" key="1">
    <citation type="submission" date="2021-01" db="EMBL/GenBank/DDBJ databases">
        <authorList>
            <person name="Corre E."/>
            <person name="Pelletier E."/>
            <person name="Niang G."/>
            <person name="Scheremetjew M."/>
            <person name="Finn R."/>
            <person name="Kale V."/>
            <person name="Holt S."/>
            <person name="Cochrane G."/>
            <person name="Meng A."/>
            <person name="Brown T."/>
            <person name="Cohen L."/>
        </authorList>
    </citation>
    <scope>NUCLEOTIDE SEQUENCE</scope>
    <source>
        <strain evidence="6">DIVA3 518/3/11/1/6</strain>
    </source>
</reference>
<keyword evidence="2" id="KW-0547">Nucleotide-binding</keyword>
<dbReference type="Gene3D" id="3.40.50.300">
    <property type="entry name" value="P-loop containing nucleotide triphosphate hydrolases"/>
    <property type="match status" value="1"/>
</dbReference>
<dbReference type="CDD" id="cd01428">
    <property type="entry name" value="ADK"/>
    <property type="match status" value="1"/>
</dbReference>
<dbReference type="Pfam" id="PF00406">
    <property type="entry name" value="ADK"/>
    <property type="match status" value="1"/>
</dbReference>
<keyword evidence="3 4" id="KW-0418">Kinase</keyword>
<protein>
    <recommendedName>
        <fullName evidence="5">Adenylate kinase active site lid domain-containing protein</fullName>
    </recommendedName>
</protein>
<dbReference type="InterPro" id="IPR033690">
    <property type="entry name" value="Adenylat_kinase_CS"/>
</dbReference>